<evidence type="ECO:0000313" key="4">
    <source>
        <dbReference type="Proteomes" id="UP000198901"/>
    </source>
</evidence>
<dbReference type="Pfam" id="PF13248">
    <property type="entry name" value="Zn_ribbon_3"/>
    <property type="match status" value="1"/>
</dbReference>
<sequence length="439" mass="50826">MQLHWHDHKHRRKTTACPNCGEILKPAANFCPNCGQENHNLDVPLGHLIYEFVESIFHFDTKFWETARAIFTKPGLITKDFVEGKRARYVPPARLYIFISFIFFLVLNTALDKAVEEVTEEKEKIEHIVNRETASADTDSLLRKDNFWRDPDSIEKKLAAYTGTGFALNTDEVAVLKDQPKAQLQSAFLQFVELAVQDSLRTRRIQPDSVWMDQYREDMGGLKNTLHYIPIHVDTHQSRLVTGEDKTSDFLGIRGDSALFVSLPKMTAAQLDSVFRLNGEETEGLSASLHKKAVRALAKTRIAWTNKDTHAFVELTHKITKTISTVMFILMPVVALLLYIFYYRRKRCYYEHFIFSVHIHSVLFLFISLELLIRHWLPVNWLAGISIWICWFYFLVALRRVYAQGWWKTTFKFVLLSLTYLSLAAFLLAGSVLYGFVNF</sequence>
<proteinExistence type="predicted"/>
<dbReference type="InterPro" id="IPR059113">
    <property type="entry name" value="Znf_ribbon"/>
</dbReference>
<feature type="transmembrane region" description="Helical" evidence="1">
    <location>
        <begin position="353"/>
        <end position="373"/>
    </location>
</feature>
<dbReference type="Pfam" id="PF12412">
    <property type="entry name" value="DUF3667"/>
    <property type="match status" value="1"/>
</dbReference>
<feature type="transmembrane region" description="Helical" evidence="1">
    <location>
        <begin position="379"/>
        <end position="401"/>
    </location>
</feature>
<dbReference type="OrthoDB" id="7446256at2"/>
<feature type="transmembrane region" description="Helical" evidence="1">
    <location>
        <begin position="323"/>
        <end position="341"/>
    </location>
</feature>
<evidence type="ECO:0000313" key="3">
    <source>
        <dbReference type="EMBL" id="SDM08400.1"/>
    </source>
</evidence>
<accession>A0A1G9QBV4</accession>
<dbReference type="RefSeq" id="WP_093202925.1">
    <property type="nucleotide sequence ID" value="NZ_FNGS01000004.1"/>
</dbReference>
<keyword evidence="1" id="KW-0472">Membrane</keyword>
<keyword evidence="1" id="KW-1133">Transmembrane helix</keyword>
<dbReference type="STRING" id="563176.SAMN04488090_2556"/>
<feature type="transmembrane region" description="Helical" evidence="1">
    <location>
        <begin position="413"/>
        <end position="437"/>
    </location>
</feature>
<dbReference type="EMBL" id="FNGS01000004">
    <property type="protein sequence ID" value="SDM08400.1"/>
    <property type="molecule type" value="Genomic_DNA"/>
</dbReference>
<protein>
    <submittedName>
        <fullName evidence="3">Zinc-ribbon domain-containing protein</fullName>
    </submittedName>
</protein>
<dbReference type="InterPro" id="IPR022134">
    <property type="entry name" value="DUF3667"/>
</dbReference>
<keyword evidence="1" id="KW-0812">Transmembrane</keyword>
<organism evidence="3 4">
    <name type="scientific">Siphonobacter aquaeclarae</name>
    <dbReference type="NCBI Taxonomy" id="563176"/>
    <lineage>
        <taxon>Bacteria</taxon>
        <taxon>Pseudomonadati</taxon>
        <taxon>Bacteroidota</taxon>
        <taxon>Cytophagia</taxon>
        <taxon>Cytophagales</taxon>
        <taxon>Cytophagaceae</taxon>
        <taxon>Siphonobacter</taxon>
    </lineage>
</organism>
<evidence type="ECO:0000259" key="2">
    <source>
        <dbReference type="Pfam" id="PF13248"/>
    </source>
</evidence>
<dbReference type="Proteomes" id="UP000198901">
    <property type="component" value="Unassembled WGS sequence"/>
</dbReference>
<reference evidence="3 4" key="1">
    <citation type="submission" date="2016-10" db="EMBL/GenBank/DDBJ databases">
        <authorList>
            <person name="de Groot N.N."/>
        </authorList>
    </citation>
    <scope>NUCLEOTIDE SEQUENCE [LARGE SCALE GENOMIC DNA]</scope>
    <source>
        <strain evidence="3 4">DSM 21668</strain>
    </source>
</reference>
<dbReference type="AlphaFoldDB" id="A0A1G9QBV4"/>
<evidence type="ECO:0000256" key="1">
    <source>
        <dbReference type="SAM" id="Phobius"/>
    </source>
</evidence>
<keyword evidence="4" id="KW-1185">Reference proteome</keyword>
<gene>
    <name evidence="3" type="ORF">SAMN04488090_2556</name>
</gene>
<feature type="domain" description="Putative zinc-ribbon" evidence="2">
    <location>
        <begin position="14"/>
        <end position="37"/>
    </location>
</feature>
<name>A0A1G9QBV4_9BACT</name>